<keyword evidence="3" id="KW-1185">Reference proteome</keyword>
<feature type="domain" description="VOC" evidence="1">
    <location>
        <begin position="2"/>
        <end position="113"/>
    </location>
</feature>
<proteinExistence type="predicted"/>
<dbReference type="PROSITE" id="PS51819">
    <property type="entry name" value="VOC"/>
    <property type="match status" value="1"/>
</dbReference>
<dbReference type="Pfam" id="PF00903">
    <property type="entry name" value="Glyoxalase"/>
    <property type="match status" value="1"/>
</dbReference>
<evidence type="ECO:0000313" key="2">
    <source>
        <dbReference type="EMBL" id="MDN5201459.1"/>
    </source>
</evidence>
<dbReference type="EMBL" id="JAUJEA010000003">
    <property type="protein sequence ID" value="MDN5201459.1"/>
    <property type="molecule type" value="Genomic_DNA"/>
</dbReference>
<dbReference type="InterPro" id="IPR037523">
    <property type="entry name" value="VOC_core"/>
</dbReference>
<accession>A0ABT8KL75</accession>
<protein>
    <submittedName>
        <fullName evidence="2">VOC family protein</fullName>
    </submittedName>
</protein>
<dbReference type="Proteomes" id="UP001172082">
    <property type="component" value="Unassembled WGS sequence"/>
</dbReference>
<evidence type="ECO:0000313" key="3">
    <source>
        <dbReference type="Proteomes" id="UP001172082"/>
    </source>
</evidence>
<dbReference type="SUPFAM" id="SSF54593">
    <property type="entry name" value="Glyoxalase/Bleomycin resistance protein/Dihydroxybiphenyl dioxygenase"/>
    <property type="match status" value="1"/>
</dbReference>
<dbReference type="InterPro" id="IPR029068">
    <property type="entry name" value="Glyas_Bleomycin-R_OHBP_Dase"/>
</dbReference>
<organism evidence="2 3">
    <name type="scientific">Splendidivirga corallicola</name>
    <dbReference type="NCBI Taxonomy" id="3051826"/>
    <lineage>
        <taxon>Bacteria</taxon>
        <taxon>Pseudomonadati</taxon>
        <taxon>Bacteroidota</taxon>
        <taxon>Cytophagia</taxon>
        <taxon>Cytophagales</taxon>
        <taxon>Splendidivirgaceae</taxon>
        <taxon>Splendidivirga</taxon>
    </lineage>
</organism>
<evidence type="ECO:0000259" key="1">
    <source>
        <dbReference type="PROSITE" id="PS51819"/>
    </source>
</evidence>
<name>A0ABT8KL75_9BACT</name>
<sequence>MNLNQITIPSLNLYKAIEFYQKLGLKLIVDAAPRYVRFLCPEGNSTFSIHKVEELPKGDGVHIYFEDDHLDEKVEQLQSVGIEFIHGPIDQTWLWREARLKDPDGNLIILFHAGENRINPPWRVNPED</sequence>
<dbReference type="CDD" id="cd06587">
    <property type="entry name" value="VOC"/>
    <property type="match status" value="1"/>
</dbReference>
<reference evidence="2" key="1">
    <citation type="submission" date="2023-06" db="EMBL/GenBank/DDBJ databases">
        <title>Genomic of Parafulvivirga corallium.</title>
        <authorList>
            <person name="Wang G."/>
        </authorList>
    </citation>
    <scope>NUCLEOTIDE SEQUENCE</scope>
    <source>
        <strain evidence="2">BMA10</strain>
    </source>
</reference>
<comment type="caution">
    <text evidence="2">The sequence shown here is derived from an EMBL/GenBank/DDBJ whole genome shotgun (WGS) entry which is preliminary data.</text>
</comment>
<gene>
    <name evidence="2" type="ORF">QQ008_08805</name>
</gene>
<dbReference type="InterPro" id="IPR004360">
    <property type="entry name" value="Glyas_Fos-R_dOase_dom"/>
</dbReference>
<dbReference type="Gene3D" id="3.10.180.10">
    <property type="entry name" value="2,3-Dihydroxybiphenyl 1,2-Dioxygenase, domain 1"/>
    <property type="match status" value="1"/>
</dbReference>
<dbReference type="RefSeq" id="WP_346751489.1">
    <property type="nucleotide sequence ID" value="NZ_JAUJEA010000003.1"/>
</dbReference>